<keyword evidence="14" id="KW-1185">Reference proteome</keyword>
<evidence type="ECO:0000259" key="11">
    <source>
        <dbReference type="PROSITE" id="PS50054"/>
    </source>
</evidence>
<evidence type="ECO:0000256" key="1">
    <source>
        <dbReference type="ARBA" id="ARBA00004123"/>
    </source>
</evidence>
<dbReference type="PANTHER" id="PTHR10159">
    <property type="entry name" value="DUAL SPECIFICITY PROTEIN PHOSPHATASE"/>
    <property type="match status" value="1"/>
</dbReference>
<evidence type="ECO:0000256" key="6">
    <source>
        <dbReference type="ARBA" id="ARBA00022912"/>
    </source>
</evidence>
<dbReference type="SUPFAM" id="SSF52799">
    <property type="entry name" value="(Phosphotyrosine protein) phosphatases II"/>
    <property type="match status" value="2"/>
</dbReference>
<evidence type="ECO:0000256" key="4">
    <source>
        <dbReference type="ARBA" id="ARBA00022490"/>
    </source>
</evidence>
<evidence type="ECO:0000313" key="13">
    <source>
        <dbReference type="EMBL" id="MBA0616183.1"/>
    </source>
</evidence>
<dbReference type="Pfam" id="PF00782">
    <property type="entry name" value="DSPc"/>
    <property type="match status" value="2"/>
</dbReference>
<dbReference type="AlphaFoldDB" id="A0A7J8RRE9"/>
<name>A0A7J8RRE9_GOSDV</name>
<feature type="domain" description="Tyrosine-protein phosphatase" evidence="11">
    <location>
        <begin position="64"/>
        <end position="214"/>
    </location>
</feature>
<gene>
    <name evidence="13" type="ORF">Godav_016252</name>
</gene>
<dbReference type="GO" id="GO:0033550">
    <property type="term" value="F:MAP kinase tyrosine phosphatase activity"/>
    <property type="evidence" value="ECO:0007669"/>
    <property type="project" value="TreeGrafter"/>
</dbReference>
<evidence type="ECO:0000313" key="14">
    <source>
        <dbReference type="Proteomes" id="UP000593561"/>
    </source>
</evidence>
<dbReference type="PROSITE" id="PS50054">
    <property type="entry name" value="TYR_PHOSPHATASE_DUAL"/>
    <property type="match status" value="2"/>
</dbReference>
<comment type="caution">
    <text evidence="13">The sequence shown here is derived from an EMBL/GenBank/DDBJ whole genome shotgun (WGS) entry which is preliminary data.</text>
</comment>
<dbReference type="InterPro" id="IPR000387">
    <property type="entry name" value="Tyr_Pase_dom"/>
</dbReference>
<comment type="subcellular location">
    <subcellularLocation>
        <location evidence="2">Cytoplasm</location>
    </subcellularLocation>
    <subcellularLocation>
        <location evidence="1">Nucleus</location>
    </subcellularLocation>
</comment>
<dbReference type="FunFam" id="3.90.190.10:FF:000056">
    <property type="entry name" value="Dual specificity phosphatase 12"/>
    <property type="match status" value="2"/>
</dbReference>
<dbReference type="InterPro" id="IPR029021">
    <property type="entry name" value="Prot-tyrosine_phosphatase-like"/>
</dbReference>
<dbReference type="InterPro" id="IPR020422">
    <property type="entry name" value="TYR_PHOSPHATASE_DUAL_dom"/>
</dbReference>
<dbReference type="EMBL" id="JABFAC010000006">
    <property type="protein sequence ID" value="MBA0616183.1"/>
    <property type="molecule type" value="Genomic_DNA"/>
</dbReference>
<organism evidence="13 14">
    <name type="scientific">Gossypium davidsonii</name>
    <name type="common">Davidson's cotton</name>
    <name type="synonym">Gossypium klotzschianum subsp. davidsonii</name>
    <dbReference type="NCBI Taxonomy" id="34287"/>
    <lineage>
        <taxon>Eukaryota</taxon>
        <taxon>Viridiplantae</taxon>
        <taxon>Streptophyta</taxon>
        <taxon>Embryophyta</taxon>
        <taxon>Tracheophyta</taxon>
        <taxon>Spermatophyta</taxon>
        <taxon>Magnoliopsida</taxon>
        <taxon>eudicotyledons</taxon>
        <taxon>Gunneridae</taxon>
        <taxon>Pentapetalae</taxon>
        <taxon>rosids</taxon>
        <taxon>malvids</taxon>
        <taxon>Malvales</taxon>
        <taxon>Malvaceae</taxon>
        <taxon>Malvoideae</taxon>
        <taxon>Gossypium</taxon>
    </lineage>
</organism>
<reference evidence="13 14" key="1">
    <citation type="journal article" date="2019" name="Genome Biol. Evol.">
        <title>Insights into the evolution of the New World diploid cottons (Gossypium, subgenus Houzingenia) based on genome sequencing.</title>
        <authorList>
            <person name="Grover C.E."/>
            <person name="Arick M.A. 2nd"/>
            <person name="Thrash A."/>
            <person name="Conover J.L."/>
            <person name="Sanders W.S."/>
            <person name="Peterson D.G."/>
            <person name="Frelichowski J.E."/>
            <person name="Scheffler J.A."/>
            <person name="Scheffler B.E."/>
            <person name="Wendel J.F."/>
        </authorList>
    </citation>
    <scope>NUCLEOTIDE SEQUENCE [LARGE SCALE GENOMIC DNA]</scope>
    <source>
        <strain evidence="13">27</strain>
        <tissue evidence="13">Leaf</tissue>
    </source>
</reference>
<accession>A0A7J8RRE9</accession>
<evidence type="ECO:0000256" key="7">
    <source>
        <dbReference type="ARBA" id="ARBA00023242"/>
    </source>
</evidence>
<feature type="domain" description="Tyrosine-protein phosphatase" evidence="11">
    <location>
        <begin position="260"/>
        <end position="403"/>
    </location>
</feature>
<comment type="similarity">
    <text evidence="3">Belongs to the protein-tyrosine phosphatase family. Non-receptor class dual specificity subfamily.</text>
</comment>
<dbReference type="CDD" id="cd14498">
    <property type="entry name" value="DSP"/>
    <property type="match status" value="2"/>
</dbReference>
<proteinExistence type="inferred from homology"/>
<comment type="catalytic activity">
    <reaction evidence="8">
        <text>O-phospho-L-seryl-[protein] + H2O = L-seryl-[protein] + phosphate</text>
        <dbReference type="Rhea" id="RHEA:20629"/>
        <dbReference type="Rhea" id="RHEA-COMP:9863"/>
        <dbReference type="Rhea" id="RHEA-COMP:11604"/>
        <dbReference type="ChEBI" id="CHEBI:15377"/>
        <dbReference type="ChEBI" id="CHEBI:29999"/>
        <dbReference type="ChEBI" id="CHEBI:43474"/>
        <dbReference type="ChEBI" id="CHEBI:83421"/>
        <dbReference type="EC" id="3.1.3.16"/>
    </reaction>
</comment>
<evidence type="ECO:0000256" key="10">
    <source>
        <dbReference type="ARBA" id="ARBA00051722"/>
    </source>
</evidence>
<feature type="domain" description="Tyrosine specific protein phosphatases" evidence="12">
    <location>
        <begin position="323"/>
        <end position="382"/>
    </location>
</feature>
<dbReference type="GO" id="GO:0043409">
    <property type="term" value="P:negative regulation of MAPK cascade"/>
    <property type="evidence" value="ECO:0007669"/>
    <property type="project" value="TreeGrafter"/>
</dbReference>
<evidence type="ECO:0000256" key="2">
    <source>
        <dbReference type="ARBA" id="ARBA00004496"/>
    </source>
</evidence>
<evidence type="ECO:0000259" key="12">
    <source>
        <dbReference type="PROSITE" id="PS50056"/>
    </source>
</evidence>
<dbReference type="GO" id="GO:0017017">
    <property type="term" value="F:MAP kinase tyrosine/serine/threonine phosphatase activity"/>
    <property type="evidence" value="ECO:0007669"/>
    <property type="project" value="TreeGrafter"/>
</dbReference>
<dbReference type="GO" id="GO:0008330">
    <property type="term" value="F:protein tyrosine/threonine phosphatase activity"/>
    <property type="evidence" value="ECO:0007669"/>
    <property type="project" value="TreeGrafter"/>
</dbReference>
<evidence type="ECO:0000256" key="5">
    <source>
        <dbReference type="ARBA" id="ARBA00022801"/>
    </source>
</evidence>
<keyword evidence="6" id="KW-0904">Protein phosphatase</keyword>
<evidence type="ECO:0000256" key="8">
    <source>
        <dbReference type="ARBA" id="ARBA00047761"/>
    </source>
</evidence>
<dbReference type="SMART" id="SM00195">
    <property type="entry name" value="DSPc"/>
    <property type="match status" value="2"/>
</dbReference>
<keyword evidence="7" id="KW-0539">Nucleus</keyword>
<evidence type="ECO:0000256" key="9">
    <source>
        <dbReference type="ARBA" id="ARBA00048336"/>
    </source>
</evidence>
<dbReference type="Proteomes" id="UP000593561">
    <property type="component" value="Unassembled WGS sequence"/>
</dbReference>
<dbReference type="PROSITE" id="PS50056">
    <property type="entry name" value="TYR_PHOSPHATASE_2"/>
    <property type="match status" value="2"/>
</dbReference>
<dbReference type="GO" id="GO:0005634">
    <property type="term" value="C:nucleus"/>
    <property type="evidence" value="ECO:0007669"/>
    <property type="project" value="UniProtKB-SubCell"/>
</dbReference>
<dbReference type="Gene3D" id="3.90.190.10">
    <property type="entry name" value="Protein tyrosine phosphatase superfamily"/>
    <property type="match status" value="2"/>
</dbReference>
<keyword evidence="5" id="KW-0378">Hydrolase</keyword>
<dbReference type="InterPro" id="IPR000340">
    <property type="entry name" value="Dual-sp_phosphatase_cat-dom"/>
</dbReference>
<keyword evidence="4" id="KW-0963">Cytoplasm</keyword>
<feature type="domain" description="Tyrosine specific protein phosphatases" evidence="12">
    <location>
        <begin position="135"/>
        <end position="193"/>
    </location>
</feature>
<dbReference type="GO" id="GO:0005737">
    <property type="term" value="C:cytoplasm"/>
    <property type="evidence" value="ECO:0007669"/>
    <property type="project" value="UniProtKB-SubCell"/>
</dbReference>
<evidence type="ECO:0008006" key="15">
    <source>
        <dbReference type="Google" id="ProtNLM"/>
    </source>
</evidence>
<sequence length="403" mass="45483">MPILVKVIGTCNLWLFYAYFEVEGESFKEEDFIAMSRIDDSMQNQIAALLRVINFTRTFREDTVPCEIEAGLFLGSIAAANNMDALKSLNITHILTVASSLKPVHTNDFVYKVIPGGNALLYQTVLDKEDTNLSQYFDECFNFIDEAKREGGGVLVHCFVGKSRSVTIVVAYLMKKHGMSLSQALEHVRSKRPLASPNPGFIQQLKEFEKSLQDQTCFLPVECHAPAFEGLKRMDQIHYSIENEIQERCRVDIYRKFQGNSALCQIEEGLFLGSLGDASNKGALKSSNVTHILTVANLSLPLYPNEFAHKIIEVMDREDTNLMQYFDECFSFIDEAKRLGGGVLVHCFMGISRSVTVVIAYLMKKHGMRLSQALEHVKRRRPQASPNSGFILQLQQFEKTLRG</sequence>
<dbReference type="PANTHER" id="PTHR10159:SF511">
    <property type="entry name" value="DUAL SPECIFICITY PROTEIN PHOSPHATASE 1"/>
    <property type="match status" value="1"/>
</dbReference>
<comment type="catalytic activity">
    <reaction evidence="9">
        <text>O-phospho-L-threonyl-[protein] + H2O = L-threonyl-[protein] + phosphate</text>
        <dbReference type="Rhea" id="RHEA:47004"/>
        <dbReference type="Rhea" id="RHEA-COMP:11060"/>
        <dbReference type="Rhea" id="RHEA-COMP:11605"/>
        <dbReference type="ChEBI" id="CHEBI:15377"/>
        <dbReference type="ChEBI" id="CHEBI:30013"/>
        <dbReference type="ChEBI" id="CHEBI:43474"/>
        <dbReference type="ChEBI" id="CHEBI:61977"/>
        <dbReference type="EC" id="3.1.3.16"/>
    </reaction>
</comment>
<evidence type="ECO:0000256" key="3">
    <source>
        <dbReference type="ARBA" id="ARBA00008601"/>
    </source>
</evidence>
<comment type="catalytic activity">
    <reaction evidence="10">
        <text>O-phospho-L-tyrosyl-[protein] + H2O = L-tyrosyl-[protein] + phosphate</text>
        <dbReference type="Rhea" id="RHEA:10684"/>
        <dbReference type="Rhea" id="RHEA-COMP:10136"/>
        <dbReference type="Rhea" id="RHEA-COMP:20101"/>
        <dbReference type="ChEBI" id="CHEBI:15377"/>
        <dbReference type="ChEBI" id="CHEBI:43474"/>
        <dbReference type="ChEBI" id="CHEBI:46858"/>
        <dbReference type="ChEBI" id="CHEBI:61978"/>
        <dbReference type="EC" id="3.1.3.48"/>
    </reaction>
</comment>
<protein>
    <recommendedName>
        <fullName evidence="15">Dual specificity protein phosphatase 1</fullName>
    </recommendedName>
</protein>
<dbReference type="GO" id="GO:0004722">
    <property type="term" value="F:protein serine/threonine phosphatase activity"/>
    <property type="evidence" value="ECO:0007669"/>
    <property type="project" value="UniProtKB-EC"/>
</dbReference>